<dbReference type="GeneID" id="56083973"/>
<feature type="transmembrane region" description="Helical" evidence="1">
    <location>
        <begin position="29"/>
        <end position="52"/>
    </location>
</feature>
<gene>
    <name evidence="2" type="ORF">HZS54_15250</name>
</gene>
<dbReference type="Proteomes" id="UP000509346">
    <property type="component" value="Chromosome"/>
</dbReference>
<dbReference type="AlphaFoldDB" id="A0A7D5PFL5"/>
<dbReference type="InterPro" id="IPR055943">
    <property type="entry name" value="DUF7521"/>
</dbReference>
<dbReference type="KEGG" id="hpel:HZS54_15250"/>
<evidence type="ECO:0000256" key="1">
    <source>
        <dbReference type="SAM" id="Phobius"/>
    </source>
</evidence>
<keyword evidence="1" id="KW-0472">Membrane</keyword>
<name>A0A7D5PFL5_9EURY</name>
<keyword evidence="1" id="KW-0812">Transmembrane</keyword>
<reference evidence="2 3" key="1">
    <citation type="submission" date="2020-07" db="EMBL/GenBank/DDBJ databases">
        <title>Halosimplex litoreum sp. nov. and Halosimplex rubrum sp. nov., isolated from different salt environments.</title>
        <authorList>
            <person name="Cui H."/>
        </authorList>
    </citation>
    <scope>NUCLEOTIDE SEQUENCE [LARGE SCALE GENOMIC DNA]</scope>
    <source>
        <strain evidence="2 3">R2</strain>
    </source>
</reference>
<evidence type="ECO:0000313" key="2">
    <source>
        <dbReference type="EMBL" id="QLH82899.1"/>
    </source>
</evidence>
<organism evidence="2 3">
    <name type="scientific">Halosimplex pelagicum</name>
    <dbReference type="NCBI Taxonomy" id="869886"/>
    <lineage>
        <taxon>Archaea</taxon>
        <taxon>Methanobacteriati</taxon>
        <taxon>Methanobacteriota</taxon>
        <taxon>Stenosarchaea group</taxon>
        <taxon>Halobacteria</taxon>
        <taxon>Halobacteriales</taxon>
        <taxon>Haloarculaceae</taxon>
        <taxon>Halosimplex</taxon>
    </lineage>
</organism>
<feature type="transmembrane region" description="Helical" evidence="1">
    <location>
        <begin position="96"/>
        <end position="115"/>
    </location>
</feature>
<dbReference type="RefSeq" id="WP_179917963.1">
    <property type="nucleotide sequence ID" value="NZ_CP058909.1"/>
</dbReference>
<keyword evidence="1" id="KW-1133">Transmembrane helix</keyword>
<dbReference type="EMBL" id="CP058909">
    <property type="protein sequence ID" value="QLH82899.1"/>
    <property type="molecule type" value="Genomic_DNA"/>
</dbReference>
<evidence type="ECO:0000313" key="3">
    <source>
        <dbReference type="Proteomes" id="UP000509346"/>
    </source>
</evidence>
<feature type="transmembrane region" description="Helical" evidence="1">
    <location>
        <begin position="64"/>
        <end position="84"/>
    </location>
</feature>
<proteinExistence type="predicted"/>
<sequence length="118" mass="11994">MIPATSPLALVPAPDLALQVSATGGSPVLAALALLGLAVAAGLSLLIAYEALKGYRGTRDRAMLFLAVGIVLLTGGPIALRIALPTLTDTPESVRLLSTTVSELLGLGCILYAIYGRP</sequence>
<accession>A0A7D5PFL5</accession>
<dbReference type="Pfam" id="PF24365">
    <property type="entry name" value="DUF7521"/>
    <property type="match status" value="1"/>
</dbReference>
<protein>
    <submittedName>
        <fullName evidence="2">Uncharacterized protein</fullName>
    </submittedName>
</protein>
<keyword evidence="3" id="KW-1185">Reference proteome</keyword>